<dbReference type="EMBL" id="NVUK01000009">
    <property type="protein sequence ID" value="PCI78076.1"/>
    <property type="molecule type" value="Genomic_DNA"/>
</dbReference>
<organism evidence="4 5">
    <name type="scientific">Aerophobetes bacterium</name>
    <dbReference type="NCBI Taxonomy" id="2030807"/>
    <lineage>
        <taxon>Bacteria</taxon>
        <taxon>Candidatus Aerophobota</taxon>
    </lineage>
</organism>
<dbReference type="Proteomes" id="UP000218775">
    <property type="component" value="Unassembled WGS sequence"/>
</dbReference>
<dbReference type="PROSITE" id="PS00893">
    <property type="entry name" value="NUDIX_BOX"/>
    <property type="match status" value="1"/>
</dbReference>
<dbReference type="Gene3D" id="3.90.79.10">
    <property type="entry name" value="Nucleoside Triphosphate Pyrophosphohydrolase"/>
    <property type="match status" value="1"/>
</dbReference>
<evidence type="ECO:0000259" key="3">
    <source>
        <dbReference type="PROSITE" id="PS51462"/>
    </source>
</evidence>
<dbReference type="InterPro" id="IPR015797">
    <property type="entry name" value="NUDIX_hydrolase-like_dom_sf"/>
</dbReference>
<name>A0A2A4X6E3_UNCAE</name>
<dbReference type="InterPro" id="IPR000086">
    <property type="entry name" value="NUDIX_hydrolase_dom"/>
</dbReference>
<dbReference type="CDD" id="cd04678">
    <property type="entry name" value="NUDIX_MTH2_Nudt15"/>
    <property type="match status" value="1"/>
</dbReference>
<accession>A0A2A4X6E3</accession>
<dbReference type="Pfam" id="PF00293">
    <property type="entry name" value="NUDIX"/>
    <property type="match status" value="1"/>
</dbReference>
<sequence length="129" mass="14433">MVLKDGKILLGKRKGSHGASLWATPGGHLEYGETALECAKRELKEETGLIAGHTILGPYTNDIIKPENKHYITLFVFITEFTGDVQCLEPSKCEGWLWFPIEKFPRPLFCPINTLIRQVGVSSLKTFSL</sequence>
<keyword evidence="1 2" id="KW-0378">Hydrolase</keyword>
<evidence type="ECO:0000313" key="4">
    <source>
        <dbReference type="EMBL" id="PCI78076.1"/>
    </source>
</evidence>
<dbReference type="GO" id="GO:0016787">
    <property type="term" value="F:hydrolase activity"/>
    <property type="evidence" value="ECO:0007669"/>
    <property type="project" value="UniProtKB-KW"/>
</dbReference>
<dbReference type="PRINTS" id="PR00502">
    <property type="entry name" value="NUDIXFAMILY"/>
</dbReference>
<dbReference type="FunFam" id="3.90.79.10:FF:000060">
    <property type="entry name" value="Nudix hydrolase 1"/>
    <property type="match status" value="1"/>
</dbReference>
<comment type="similarity">
    <text evidence="2">Belongs to the Nudix hydrolase family.</text>
</comment>
<dbReference type="AlphaFoldDB" id="A0A2A4X6E3"/>
<dbReference type="PANTHER" id="PTHR16099:SF5">
    <property type="entry name" value="NUCLEOTIDE TRIPHOSPHATE DIPHOSPHATASE NUDT15"/>
    <property type="match status" value="1"/>
</dbReference>
<dbReference type="SUPFAM" id="SSF55811">
    <property type="entry name" value="Nudix"/>
    <property type="match status" value="1"/>
</dbReference>
<reference evidence="5" key="1">
    <citation type="submission" date="2017-08" db="EMBL/GenBank/DDBJ databases">
        <title>A dynamic microbial community with high functional redundancy inhabits the cold, oxic subseafloor aquifer.</title>
        <authorList>
            <person name="Tully B.J."/>
            <person name="Wheat C.G."/>
            <person name="Glazer B.T."/>
            <person name="Huber J.A."/>
        </authorList>
    </citation>
    <scope>NUCLEOTIDE SEQUENCE [LARGE SCALE GENOMIC DNA]</scope>
</reference>
<comment type="caution">
    <text evidence="4">The sequence shown here is derived from an EMBL/GenBank/DDBJ whole genome shotgun (WGS) entry which is preliminary data.</text>
</comment>
<dbReference type="PROSITE" id="PS51462">
    <property type="entry name" value="NUDIX"/>
    <property type="match status" value="1"/>
</dbReference>
<evidence type="ECO:0000256" key="1">
    <source>
        <dbReference type="ARBA" id="ARBA00022801"/>
    </source>
</evidence>
<proteinExistence type="inferred from homology"/>
<dbReference type="PANTHER" id="PTHR16099">
    <property type="entry name" value="8-OXO-DGTP DIPHOSPHATES NUDT15"/>
    <property type="match status" value="1"/>
</dbReference>
<protein>
    <submittedName>
        <fullName evidence="4">DNA mismatch repair protein MutT</fullName>
    </submittedName>
</protein>
<feature type="domain" description="Nudix hydrolase" evidence="3">
    <location>
        <begin position="1"/>
        <end position="123"/>
    </location>
</feature>
<evidence type="ECO:0000256" key="2">
    <source>
        <dbReference type="RuleBase" id="RU003476"/>
    </source>
</evidence>
<gene>
    <name evidence="4" type="ORF">COB21_01860</name>
</gene>
<dbReference type="InterPro" id="IPR020084">
    <property type="entry name" value="NUDIX_hydrolase_CS"/>
</dbReference>
<dbReference type="InterPro" id="IPR020476">
    <property type="entry name" value="Nudix_hydrolase"/>
</dbReference>
<evidence type="ECO:0000313" key="5">
    <source>
        <dbReference type="Proteomes" id="UP000218775"/>
    </source>
</evidence>